<protein>
    <submittedName>
        <fullName evidence="1">Uncharacterized protein</fullName>
    </submittedName>
</protein>
<organism evidence="1 2">
    <name type="scientific">Phycisphaera mikurensis (strain NBRC 102666 / KCTC 22515 / FYK2301M01)</name>
    <dbReference type="NCBI Taxonomy" id="1142394"/>
    <lineage>
        <taxon>Bacteria</taxon>
        <taxon>Pseudomonadati</taxon>
        <taxon>Planctomycetota</taxon>
        <taxon>Phycisphaerae</taxon>
        <taxon>Phycisphaerales</taxon>
        <taxon>Phycisphaeraceae</taxon>
        <taxon>Phycisphaera</taxon>
    </lineage>
</organism>
<accession>I0IAE7</accession>
<dbReference type="AlphaFoldDB" id="I0IAE7"/>
<sequence>MFAAQQQLNREAQRLVDAVDLIFPAIYAWDTGAGARPTHELWVSRARAMLDEAKEAGKPVIAFLWTAKGASTDFWRLQLEVALEEADAVAIWGHESWSPKSAWRLETLRLMREGLSLERSSFD</sequence>
<reference evidence="1 2" key="1">
    <citation type="submission" date="2012-02" db="EMBL/GenBank/DDBJ databases">
        <title>Complete genome sequence of Phycisphaera mikurensis NBRC 102666.</title>
        <authorList>
            <person name="Ankai A."/>
            <person name="Hosoyama A."/>
            <person name="Terui Y."/>
            <person name="Sekine M."/>
            <person name="Fukai R."/>
            <person name="Kato Y."/>
            <person name="Nakamura S."/>
            <person name="Yamada-Narita S."/>
            <person name="Kawakoshi A."/>
            <person name="Fukunaga Y."/>
            <person name="Yamazaki S."/>
            <person name="Fujita N."/>
        </authorList>
    </citation>
    <scope>NUCLEOTIDE SEQUENCE [LARGE SCALE GENOMIC DNA]</scope>
    <source>
        <strain evidence="2">NBRC 102666 / KCTC 22515 / FYK2301M01</strain>
    </source>
</reference>
<evidence type="ECO:0000313" key="1">
    <source>
        <dbReference type="EMBL" id="BAM02235.1"/>
    </source>
</evidence>
<dbReference type="HOGENOM" id="CLU_2013131_0_0_0"/>
<proteinExistence type="predicted"/>
<name>I0IAE7_PHYMF</name>
<dbReference type="EMBL" id="AP012338">
    <property type="protein sequence ID" value="BAM02235.1"/>
    <property type="molecule type" value="Genomic_DNA"/>
</dbReference>
<keyword evidence="2" id="KW-1185">Reference proteome</keyword>
<gene>
    <name evidence="1" type="ordered locus">PSMK_00760</name>
</gene>
<dbReference type="KEGG" id="phm:PSMK_00760"/>
<dbReference type="Proteomes" id="UP000007881">
    <property type="component" value="Chromosome"/>
</dbReference>
<evidence type="ECO:0000313" key="2">
    <source>
        <dbReference type="Proteomes" id="UP000007881"/>
    </source>
</evidence>